<feature type="domain" description="Peptidase S1" evidence="5">
    <location>
        <begin position="28"/>
        <end position="249"/>
    </location>
</feature>
<reference evidence="6 7" key="1">
    <citation type="submission" date="2020-03" db="EMBL/GenBank/DDBJ databases">
        <title>Sequencing the genomes of 1000 actinobacteria strains.</title>
        <authorList>
            <person name="Klenk H.-P."/>
        </authorList>
    </citation>
    <scope>NUCLEOTIDE SEQUENCE [LARGE SCALE GENOMIC DNA]</scope>
    <source>
        <strain evidence="6 7">DSM 45668</strain>
    </source>
</reference>
<dbReference type="SUPFAM" id="SSF50494">
    <property type="entry name" value="Trypsin-like serine proteases"/>
    <property type="match status" value="1"/>
</dbReference>
<sequence>MRRLLLAAAACLLALGVLGQPAAARPDLVGGVSADQPYPFVASLQTTAGRHFCGASLIAPQWLLTAAHCVHDQTANAFTARVGSNDRTQGGEIGRPDRVISHPGYNPNGPGGDIALVHLASPVQAAPIGLATPAAAGTPVRLLGWGQTCPTPGCGAPPIDLQQLDTTLVEVTRCAAIDAATELCTDSPGGKSGACYGDSGGPELLRAGDRWLLLGLTSRSGNNDSTCTTAPSIYTSAVAYTQWIAEQTAPPPAAPAPAPAPAPSPAPTTSPAPPTTTVPTTTVPTTTVPTTTAPAV</sequence>
<dbReference type="InterPro" id="IPR009003">
    <property type="entry name" value="Peptidase_S1_PA"/>
</dbReference>
<proteinExistence type="inferred from homology"/>
<keyword evidence="2" id="KW-1015">Disulfide bond</keyword>
<evidence type="ECO:0000256" key="1">
    <source>
        <dbReference type="ARBA" id="ARBA00007664"/>
    </source>
</evidence>
<evidence type="ECO:0000256" key="4">
    <source>
        <dbReference type="SAM" id="SignalP"/>
    </source>
</evidence>
<dbReference type="InterPro" id="IPR043504">
    <property type="entry name" value="Peptidase_S1_PA_chymotrypsin"/>
</dbReference>
<dbReference type="PRINTS" id="PR00722">
    <property type="entry name" value="CHYMOTRYPSIN"/>
</dbReference>
<dbReference type="SMART" id="SM00020">
    <property type="entry name" value="Tryp_SPc"/>
    <property type="match status" value="1"/>
</dbReference>
<feature type="compositionally biased region" description="Low complexity" evidence="3">
    <location>
        <begin position="277"/>
        <end position="296"/>
    </location>
</feature>
<dbReference type="PANTHER" id="PTHR24276">
    <property type="entry name" value="POLYSERASE-RELATED"/>
    <property type="match status" value="1"/>
</dbReference>
<keyword evidence="7" id="KW-1185">Reference proteome</keyword>
<comment type="caution">
    <text evidence="6">The sequence shown here is derived from an EMBL/GenBank/DDBJ whole genome shotgun (WGS) entry which is preliminary data.</text>
</comment>
<organism evidence="6 7">
    <name type="scientific">Amycolatopsis viridis</name>
    <dbReference type="NCBI Taxonomy" id="185678"/>
    <lineage>
        <taxon>Bacteria</taxon>
        <taxon>Bacillati</taxon>
        <taxon>Actinomycetota</taxon>
        <taxon>Actinomycetes</taxon>
        <taxon>Pseudonocardiales</taxon>
        <taxon>Pseudonocardiaceae</taxon>
        <taxon>Amycolatopsis</taxon>
    </lineage>
</organism>
<evidence type="ECO:0000256" key="2">
    <source>
        <dbReference type="ARBA" id="ARBA00023157"/>
    </source>
</evidence>
<dbReference type="InterPro" id="IPR001254">
    <property type="entry name" value="Trypsin_dom"/>
</dbReference>
<comment type="similarity">
    <text evidence="1">Belongs to the peptidase S1 family.</text>
</comment>
<dbReference type="EMBL" id="JAANOU010000001">
    <property type="protein sequence ID" value="NIH78643.1"/>
    <property type="molecule type" value="Genomic_DNA"/>
</dbReference>
<dbReference type="InterPro" id="IPR018114">
    <property type="entry name" value="TRYPSIN_HIS"/>
</dbReference>
<feature type="chain" id="PRO_5045263896" evidence="4">
    <location>
        <begin position="20"/>
        <end position="296"/>
    </location>
</feature>
<dbReference type="PROSITE" id="PS50240">
    <property type="entry name" value="TRYPSIN_DOM"/>
    <property type="match status" value="1"/>
</dbReference>
<feature type="region of interest" description="Disordered" evidence="3">
    <location>
        <begin position="249"/>
        <end position="296"/>
    </location>
</feature>
<dbReference type="InterPro" id="IPR001314">
    <property type="entry name" value="Peptidase_S1A"/>
</dbReference>
<protein>
    <submittedName>
        <fullName evidence="6">Secreted trypsin-like serine protease</fullName>
    </submittedName>
</protein>
<accession>A0ABX0SQ17</accession>
<dbReference type="Pfam" id="PF00089">
    <property type="entry name" value="Trypsin"/>
    <property type="match status" value="1"/>
</dbReference>
<evidence type="ECO:0000313" key="7">
    <source>
        <dbReference type="Proteomes" id="UP000754495"/>
    </source>
</evidence>
<evidence type="ECO:0000259" key="5">
    <source>
        <dbReference type="PROSITE" id="PS50240"/>
    </source>
</evidence>
<feature type="compositionally biased region" description="Pro residues" evidence="3">
    <location>
        <begin position="249"/>
        <end position="276"/>
    </location>
</feature>
<dbReference type="PANTHER" id="PTHR24276:SF98">
    <property type="entry name" value="FI18310P1-RELATED"/>
    <property type="match status" value="1"/>
</dbReference>
<dbReference type="PROSITE" id="PS00134">
    <property type="entry name" value="TRYPSIN_HIS"/>
    <property type="match status" value="1"/>
</dbReference>
<gene>
    <name evidence="6" type="ORF">FHX46_001173</name>
</gene>
<feature type="signal peptide" evidence="4">
    <location>
        <begin position="1"/>
        <end position="19"/>
    </location>
</feature>
<dbReference type="InterPro" id="IPR050430">
    <property type="entry name" value="Peptidase_S1"/>
</dbReference>
<evidence type="ECO:0000256" key="3">
    <source>
        <dbReference type="SAM" id="MobiDB-lite"/>
    </source>
</evidence>
<dbReference type="Proteomes" id="UP000754495">
    <property type="component" value="Unassembled WGS sequence"/>
</dbReference>
<keyword evidence="4" id="KW-0732">Signal</keyword>
<name>A0ABX0SQ17_9PSEU</name>
<dbReference type="Gene3D" id="2.40.10.10">
    <property type="entry name" value="Trypsin-like serine proteases"/>
    <property type="match status" value="1"/>
</dbReference>
<evidence type="ECO:0000313" key="6">
    <source>
        <dbReference type="EMBL" id="NIH78643.1"/>
    </source>
</evidence>
<dbReference type="CDD" id="cd00190">
    <property type="entry name" value="Tryp_SPc"/>
    <property type="match status" value="1"/>
</dbReference>
<dbReference type="RefSeq" id="WP_167111360.1">
    <property type="nucleotide sequence ID" value="NZ_JAANOU010000001.1"/>
</dbReference>